<dbReference type="RefSeq" id="WP_085750870.1">
    <property type="nucleotide sequence ID" value="NZ_BSPR01000023.1"/>
</dbReference>
<dbReference type="AlphaFoldDB" id="A0A1W6L8C3"/>
<dbReference type="CDD" id="cd02440">
    <property type="entry name" value="AdoMet_MTases"/>
    <property type="match status" value="1"/>
</dbReference>
<dbReference type="InterPro" id="IPR029063">
    <property type="entry name" value="SAM-dependent_MTases_sf"/>
</dbReference>
<dbReference type="SUPFAM" id="SSF53335">
    <property type="entry name" value="S-adenosyl-L-methionine-dependent methyltransferases"/>
    <property type="match status" value="1"/>
</dbReference>
<dbReference type="GO" id="GO:0032259">
    <property type="term" value="P:methylation"/>
    <property type="evidence" value="ECO:0007669"/>
    <property type="project" value="UniProtKB-KW"/>
</dbReference>
<reference evidence="2 3" key="1">
    <citation type="submission" date="2016-04" db="EMBL/GenBank/DDBJ databases">
        <title>Complete genome sequence of natural rubber-degrading, novel Gram-negative bacterium, Rhizobacter gummiphilus strain NS21.</title>
        <authorList>
            <person name="Tabata M."/>
            <person name="Kasai D."/>
            <person name="Fukuda M."/>
        </authorList>
    </citation>
    <scope>NUCLEOTIDE SEQUENCE [LARGE SCALE GENOMIC DNA]</scope>
    <source>
        <strain evidence="2 3">NS21</strain>
    </source>
</reference>
<keyword evidence="3" id="KW-1185">Reference proteome</keyword>
<dbReference type="InterPro" id="IPR041698">
    <property type="entry name" value="Methyltransf_25"/>
</dbReference>
<evidence type="ECO:0000313" key="2">
    <source>
        <dbReference type="EMBL" id="ARN20591.1"/>
    </source>
</evidence>
<gene>
    <name evidence="2" type="ORF">A4W93_12180</name>
</gene>
<dbReference type="Gene3D" id="3.40.50.150">
    <property type="entry name" value="Vaccinia Virus protein VP39"/>
    <property type="match status" value="1"/>
</dbReference>
<dbReference type="KEGG" id="rgu:A4W93_12180"/>
<dbReference type="GO" id="GO:0008168">
    <property type="term" value="F:methyltransferase activity"/>
    <property type="evidence" value="ECO:0007669"/>
    <property type="project" value="UniProtKB-KW"/>
</dbReference>
<organism evidence="2 3">
    <name type="scientific">Piscinibacter gummiphilus</name>
    <dbReference type="NCBI Taxonomy" id="946333"/>
    <lineage>
        <taxon>Bacteria</taxon>
        <taxon>Pseudomonadati</taxon>
        <taxon>Pseudomonadota</taxon>
        <taxon>Betaproteobacteria</taxon>
        <taxon>Burkholderiales</taxon>
        <taxon>Sphaerotilaceae</taxon>
        <taxon>Piscinibacter</taxon>
    </lineage>
</organism>
<feature type="domain" description="Methyltransferase" evidence="1">
    <location>
        <begin position="21"/>
        <end position="92"/>
    </location>
</feature>
<evidence type="ECO:0000259" key="1">
    <source>
        <dbReference type="Pfam" id="PF13649"/>
    </source>
</evidence>
<dbReference type="OrthoDB" id="9804312at2"/>
<dbReference type="Pfam" id="PF13649">
    <property type="entry name" value="Methyltransf_25"/>
    <property type="match status" value="1"/>
</dbReference>
<dbReference type="EMBL" id="CP015118">
    <property type="protein sequence ID" value="ARN20591.1"/>
    <property type="molecule type" value="Genomic_DNA"/>
</dbReference>
<proteinExistence type="predicted"/>
<dbReference type="STRING" id="946333.A4W93_12180"/>
<sequence>MAEPSDWVRRWSHLAPAGGTVLDVACGSGRHVRWFAARGHAVTALDRDAEATAGLADVAEVVLADIEAGPWPLAGRRFDTVVVTNYLWRPLLPVIMDSVAEGGLLLYETFAIGNGGFGRPRNPEFLLHEGELLAAAKGLRAVAYEHGFLPEPPRLVQRLAARRTHANGPDPLRRELLETPDSPASSEGE</sequence>
<evidence type="ECO:0000313" key="3">
    <source>
        <dbReference type="Proteomes" id="UP000193427"/>
    </source>
</evidence>
<keyword evidence="2" id="KW-0489">Methyltransferase</keyword>
<dbReference type="Proteomes" id="UP000193427">
    <property type="component" value="Chromosome"/>
</dbReference>
<keyword evidence="2" id="KW-0808">Transferase</keyword>
<accession>A0A1W6L8C3</accession>
<name>A0A1W6L8C3_9BURK</name>
<protein>
    <submittedName>
        <fullName evidence="2">SAM-dependent methyltransferase</fullName>
    </submittedName>
</protein>